<protein>
    <submittedName>
        <fullName evidence="2">Uncharacterized protein</fullName>
    </submittedName>
</protein>
<reference evidence="2" key="1">
    <citation type="journal article" date="2021" name="PeerJ">
        <title>Extensive microbial diversity within the chicken gut microbiome revealed by metagenomics and culture.</title>
        <authorList>
            <person name="Gilroy R."/>
            <person name="Ravi A."/>
            <person name="Getino M."/>
            <person name="Pursley I."/>
            <person name="Horton D.L."/>
            <person name="Alikhan N.F."/>
            <person name="Baker D."/>
            <person name="Gharbi K."/>
            <person name="Hall N."/>
            <person name="Watson M."/>
            <person name="Adriaenssens E.M."/>
            <person name="Foster-Nyarko E."/>
            <person name="Jarju S."/>
            <person name="Secka A."/>
            <person name="Antonio M."/>
            <person name="Oren A."/>
            <person name="Chaudhuri R.R."/>
            <person name="La Ragione R."/>
            <person name="Hildebrand F."/>
            <person name="Pallen M.J."/>
        </authorList>
    </citation>
    <scope>NUCLEOTIDE SEQUENCE</scope>
    <source>
        <strain evidence="2">ChiHejej3B27-3195</strain>
    </source>
</reference>
<accession>A0A9D1UUL3</accession>
<organism evidence="2 3">
    <name type="scientific">Candidatus Nesterenkonia stercoripullorum</name>
    <dbReference type="NCBI Taxonomy" id="2838701"/>
    <lineage>
        <taxon>Bacteria</taxon>
        <taxon>Bacillati</taxon>
        <taxon>Actinomycetota</taxon>
        <taxon>Actinomycetes</taxon>
        <taxon>Micrococcales</taxon>
        <taxon>Micrococcaceae</taxon>
        <taxon>Nesterenkonia</taxon>
    </lineage>
</organism>
<evidence type="ECO:0000313" key="3">
    <source>
        <dbReference type="Proteomes" id="UP000824151"/>
    </source>
</evidence>
<dbReference type="EMBL" id="DXGD01000411">
    <property type="protein sequence ID" value="HIX00681.1"/>
    <property type="molecule type" value="Genomic_DNA"/>
</dbReference>
<proteinExistence type="predicted"/>
<feature type="non-terminal residue" evidence="2">
    <location>
        <position position="1"/>
    </location>
</feature>
<evidence type="ECO:0000313" key="2">
    <source>
        <dbReference type="EMBL" id="HIX00681.1"/>
    </source>
</evidence>
<dbReference type="AlphaFoldDB" id="A0A9D1UUL3"/>
<dbReference type="Proteomes" id="UP000824151">
    <property type="component" value="Unassembled WGS sequence"/>
</dbReference>
<gene>
    <name evidence="2" type="ORF">H9871_11130</name>
</gene>
<name>A0A9D1UUL3_9MICC</name>
<sequence length="107" mass="11552">AWTLRSALLIRMSRLLRMGPQPDQGHIIEAIARELGTSSHEVEHSLDPRTVQSNSALLTFARALDRVENRVRGHLGLAPRAPADPEPGSDSPERPSQDPGSTGGARS</sequence>
<comment type="caution">
    <text evidence="2">The sequence shown here is derived from an EMBL/GenBank/DDBJ whole genome shotgun (WGS) entry which is preliminary data.</text>
</comment>
<reference evidence="2" key="2">
    <citation type="submission" date="2021-04" db="EMBL/GenBank/DDBJ databases">
        <authorList>
            <person name="Gilroy R."/>
        </authorList>
    </citation>
    <scope>NUCLEOTIDE SEQUENCE</scope>
    <source>
        <strain evidence="2">ChiHejej3B27-3195</strain>
    </source>
</reference>
<feature type="region of interest" description="Disordered" evidence="1">
    <location>
        <begin position="71"/>
        <end position="107"/>
    </location>
</feature>
<evidence type="ECO:0000256" key="1">
    <source>
        <dbReference type="SAM" id="MobiDB-lite"/>
    </source>
</evidence>